<evidence type="ECO:0000313" key="1">
    <source>
        <dbReference type="EMBL" id="SFH54429.1"/>
    </source>
</evidence>
<organism evidence="1 2">
    <name type="scientific">Pisciglobus halotolerans</name>
    <dbReference type="NCBI Taxonomy" id="745365"/>
    <lineage>
        <taxon>Bacteria</taxon>
        <taxon>Bacillati</taxon>
        <taxon>Bacillota</taxon>
        <taxon>Bacilli</taxon>
        <taxon>Lactobacillales</taxon>
        <taxon>Carnobacteriaceae</taxon>
    </lineage>
</organism>
<protein>
    <submittedName>
        <fullName evidence="1">Uncharacterized protein</fullName>
    </submittedName>
</protein>
<reference evidence="1 2" key="1">
    <citation type="submission" date="2016-10" db="EMBL/GenBank/DDBJ databases">
        <authorList>
            <person name="de Groot N.N."/>
        </authorList>
    </citation>
    <scope>NUCLEOTIDE SEQUENCE [LARGE SCALE GENOMIC DNA]</scope>
    <source>
        <strain evidence="1 2">DSM 27630</strain>
    </source>
</reference>
<gene>
    <name evidence="1" type="ORF">SAMN04489868_10268</name>
</gene>
<evidence type="ECO:0000313" key="2">
    <source>
        <dbReference type="Proteomes" id="UP000198668"/>
    </source>
</evidence>
<keyword evidence="2" id="KW-1185">Reference proteome</keyword>
<name>A0A1I3AXI0_9LACT</name>
<dbReference type="RefSeq" id="WP_092090860.1">
    <property type="nucleotide sequence ID" value="NZ_FOQE01000002.1"/>
</dbReference>
<accession>A0A1I3AXI0</accession>
<proteinExistence type="predicted"/>
<dbReference type="Proteomes" id="UP000198668">
    <property type="component" value="Unassembled WGS sequence"/>
</dbReference>
<dbReference type="AlphaFoldDB" id="A0A1I3AXI0"/>
<dbReference type="OrthoDB" id="2157499at2"/>
<dbReference type="EMBL" id="FOQE01000002">
    <property type="protein sequence ID" value="SFH54429.1"/>
    <property type="molecule type" value="Genomic_DNA"/>
</dbReference>
<sequence length="69" mass="7731">MRQHYDALKAKLQDTSKAESGKLVEEIKQAYEDGKIDKAEQQDLLQAAKGMLGSMELGNIKDAGFFDKR</sequence>